<protein>
    <recommendedName>
        <fullName evidence="6">Copper-containing nitrite reductase</fullName>
        <ecNumber evidence="5">1.7.2.1</ecNumber>
    </recommendedName>
</protein>
<dbReference type="EC" id="1.7.2.1" evidence="5"/>
<comment type="caution">
    <text evidence="17">The sequence shown here is derived from an EMBL/GenBank/DDBJ whole genome shotgun (WGS) entry which is preliminary data.</text>
</comment>
<feature type="transmembrane region" description="Helical" evidence="14">
    <location>
        <begin position="39"/>
        <end position="58"/>
    </location>
</feature>
<evidence type="ECO:0000256" key="6">
    <source>
        <dbReference type="ARBA" id="ARBA00017290"/>
    </source>
</evidence>
<dbReference type="CDD" id="cd11020">
    <property type="entry name" value="CuRO_1_CuNIR"/>
    <property type="match status" value="1"/>
</dbReference>
<evidence type="ECO:0000313" key="17">
    <source>
        <dbReference type="EMBL" id="MBF4762663.1"/>
    </source>
</evidence>
<feature type="transmembrane region" description="Helical" evidence="14">
    <location>
        <begin position="258"/>
        <end position="278"/>
    </location>
</feature>
<reference evidence="17" key="1">
    <citation type="submission" date="2020-11" db="EMBL/GenBank/DDBJ databases">
        <title>Nocardioides sp. nov., isolated from Soil of Cynanchum wilfordii Hemsley rhizosphere.</title>
        <authorList>
            <person name="Lee J.-S."/>
            <person name="Suh M.K."/>
            <person name="Kim J.-S."/>
        </authorList>
    </citation>
    <scope>NUCLEOTIDE SEQUENCE</scope>
    <source>
        <strain evidence="17">KCTC 19275</strain>
    </source>
</reference>
<dbReference type="GO" id="GO:0005507">
    <property type="term" value="F:copper ion binding"/>
    <property type="evidence" value="ECO:0007669"/>
    <property type="project" value="InterPro"/>
</dbReference>
<feature type="binding site" description="type 1 copper site" evidence="12">
    <location>
        <position position="755"/>
    </location>
    <ligand>
        <name>Cu cation</name>
        <dbReference type="ChEBI" id="CHEBI:23378"/>
        <label>1</label>
    </ligand>
</feature>
<dbReference type="InterPro" id="IPR008972">
    <property type="entry name" value="Cupredoxin"/>
</dbReference>
<dbReference type="InterPro" id="IPR045087">
    <property type="entry name" value="Cu-oxidase_fam"/>
</dbReference>
<comment type="cofactor">
    <cofactor evidence="2 12">
        <name>Cu(2+)</name>
        <dbReference type="ChEBI" id="CHEBI:29036"/>
    </cofactor>
</comment>
<feature type="binding site" description="type 1 copper site" evidence="12">
    <location>
        <position position="715"/>
    </location>
    <ligand>
        <name>Cu cation</name>
        <dbReference type="ChEBI" id="CHEBI:23378"/>
        <label>1</label>
    </ligand>
</feature>
<dbReference type="AlphaFoldDB" id="A0A930VA16"/>
<dbReference type="GO" id="GO:0050421">
    <property type="term" value="F:nitrite reductase (NO-forming) activity"/>
    <property type="evidence" value="ECO:0007669"/>
    <property type="project" value="UniProtKB-EC"/>
</dbReference>
<evidence type="ECO:0000256" key="13">
    <source>
        <dbReference type="SAM" id="MobiDB-lite"/>
    </source>
</evidence>
<dbReference type="Gene3D" id="2.60.40.420">
    <property type="entry name" value="Cupredoxins - blue copper proteins"/>
    <property type="match status" value="3"/>
</dbReference>
<keyword evidence="18" id="KW-1185">Reference proteome</keyword>
<feature type="transmembrane region" description="Helical" evidence="14">
    <location>
        <begin position="104"/>
        <end position="122"/>
    </location>
</feature>
<feature type="domain" description="Plastocyanin-like" evidence="15">
    <location>
        <begin position="671"/>
        <end position="777"/>
    </location>
</feature>
<feature type="domain" description="EfeO-type cupredoxin-like" evidence="16">
    <location>
        <begin position="482"/>
        <end position="549"/>
    </location>
</feature>
<evidence type="ECO:0000256" key="9">
    <source>
        <dbReference type="ARBA" id="ARBA00023002"/>
    </source>
</evidence>
<feature type="transmembrane region" description="Helical" evidence="14">
    <location>
        <begin position="128"/>
        <end position="148"/>
    </location>
</feature>
<comment type="cofactor">
    <cofactor evidence="1 12">
        <name>Cu(+)</name>
        <dbReference type="ChEBI" id="CHEBI:49552"/>
    </cofactor>
</comment>
<feature type="transmembrane region" description="Helical" evidence="14">
    <location>
        <begin position="395"/>
        <end position="416"/>
    </location>
</feature>
<feature type="binding site" description="type 1 copper site" evidence="12">
    <location>
        <position position="754"/>
    </location>
    <ligand>
        <name>Cu cation</name>
        <dbReference type="ChEBI" id="CHEBI:23378"/>
        <label>1</label>
    </ligand>
</feature>
<evidence type="ECO:0000256" key="11">
    <source>
        <dbReference type="ARBA" id="ARBA00049340"/>
    </source>
</evidence>
<comment type="subunit">
    <text evidence="4">Homotrimer.</text>
</comment>
<name>A0A930VA16_9ACTN</name>
<keyword evidence="9" id="KW-0560">Oxidoreductase</keyword>
<dbReference type="InterPro" id="IPR011707">
    <property type="entry name" value="Cu-oxidase-like_N"/>
</dbReference>
<feature type="transmembrane region" description="Helical" evidence="14">
    <location>
        <begin position="64"/>
        <end position="84"/>
    </location>
</feature>
<evidence type="ECO:0000256" key="10">
    <source>
        <dbReference type="ARBA" id="ARBA00023008"/>
    </source>
</evidence>
<dbReference type="PANTHER" id="PTHR11709">
    <property type="entry name" value="MULTI-COPPER OXIDASE"/>
    <property type="match status" value="1"/>
</dbReference>
<evidence type="ECO:0000256" key="4">
    <source>
        <dbReference type="ARBA" id="ARBA00011233"/>
    </source>
</evidence>
<evidence type="ECO:0000256" key="12">
    <source>
        <dbReference type="PIRSR" id="PIRSR601287-1"/>
    </source>
</evidence>
<evidence type="ECO:0000256" key="2">
    <source>
        <dbReference type="ARBA" id="ARBA00001973"/>
    </source>
</evidence>
<dbReference type="InterPro" id="IPR001287">
    <property type="entry name" value="NO2-reductase_Cu"/>
</dbReference>
<keyword evidence="14" id="KW-0472">Membrane</keyword>
<feature type="region of interest" description="Disordered" evidence="13">
    <location>
        <begin position="583"/>
        <end position="648"/>
    </location>
</feature>
<dbReference type="Pfam" id="PF07732">
    <property type="entry name" value="Cu-oxidase_3"/>
    <property type="match status" value="1"/>
</dbReference>
<feature type="transmembrane region" description="Helical" evidence="14">
    <location>
        <begin position="232"/>
        <end position="252"/>
    </location>
</feature>
<feature type="compositionally biased region" description="Basic and acidic residues" evidence="13">
    <location>
        <begin position="619"/>
        <end position="635"/>
    </location>
</feature>
<accession>A0A930VA16</accession>
<feature type="transmembrane region" description="Helical" evidence="14">
    <location>
        <begin position="290"/>
        <end position="315"/>
    </location>
</feature>
<dbReference type="Pfam" id="PF13473">
    <property type="entry name" value="Cupredoxin_1"/>
    <property type="match status" value="1"/>
</dbReference>
<keyword evidence="14" id="KW-0812">Transmembrane</keyword>
<evidence type="ECO:0000256" key="1">
    <source>
        <dbReference type="ARBA" id="ARBA00001960"/>
    </source>
</evidence>
<feature type="binding site" description="type 1 copper site" evidence="12">
    <location>
        <position position="720"/>
    </location>
    <ligand>
        <name>Cu cation</name>
        <dbReference type="ChEBI" id="CHEBI:23378"/>
        <label>1</label>
    </ligand>
</feature>
<sequence>MRGPRHPEPGVSSHSEQAGLEQAVVRRQGSRGFWPLRDLPVLVWLAATVVVALVHPFVPAPRWLMIHLLMLGAVSHAIVVWSRYFTDALLHSAEDDRRSQNRRLLLLNGGVILVVVGVPSHVWPLTLLGATAVGSAVLWHGWTILRQLHAALPARFGSSVRYYVAAACFLPVGAGLGTALARDLADPWHTRLVVAHAAVNLLGWVGLTVVGTLVTLWPTMLRTRIASGAERATTRALPVLVCSVLVTAGGASAGVRPLAAVGIAGYVTGLLLTAPAFVDALRRKPPTAFPAWSVLSGLTWLVGTLVALGAGIGAASSWPQVHEVFGWLTPFLVAGFGAQVLLGALSYLVPVALGGGPTPVRAANLVLDRGAPLRLVVTNTGLLLCALPVPSTVRVLASVLVLVALAATLPLLILAVRASRSATAHPTSAPGGARVPHGRPAGQMSGLAATGLAVVVMAVAAGVAVDPAVLGAGTTVSAAAGVAATGETTTVEVEARDMRFTPATISVPAGNRLVIVLTNTDDEDVHDLVLETGTDSGRLSPGETVRVEVGVVGRDLDGWCSVIGHKQMGMVLTVHVTGTGTGTGTGAAPTTAAASSEGHASHLHGPGVNDGDPSPAETDETREVEPTPATDHLDLMAEPSPGWAARDAALPPLPALPRSRVHRRTFVVRDVEREVAPGVTQRLWTYGGTAPGPVLHGRVGDRFEITLINSGSIGHSIDFHAGALAPQRPMRTLAPGQSLTYRFRATRAGVWLYHCSTMPMSAHIANGLFGAVVIEPRHLPSVDRSYLLVQSELYLGEQGGEVDVTKLADENPDLAVFNGFANQYDHAPLTARVGERVRVWVLDAGPNRPTSFHVVGAQFDTTYAEGAYLLRRGESGAQSLGLQAAQGGFVELTFPEPGDYPFVSHVMIDAERGAHGNFRVSP</sequence>
<keyword evidence="7 12" id="KW-0479">Metal-binding</keyword>
<feature type="binding site" description="type 1 copper site" evidence="12">
    <location>
        <position position="905"/>
    </location>
    <ligand>
        <name>Cu cation</name>
        <dbReference type="ChEBI" id="CHEBI:23378"/>
        <label>1</label>
    </ligand>
</feature>
<dbReference type="InterPro" id="IPR028096">
    <property type="entry name" value="EfeO_Cupredoxin"/>
</dbReference>
<dbReference type="CDD" id="cd04208">
    <property type="entry name" value="CuRO_2_CuNIR"/>
    <property type="match status" value="1"/>
</dbReference>
<dbReference type="PANTHER" id="PTHR11709:SF394">
    <property type="entry name" value="FI03373P-RELATED"/>
    <property type="match status" value="1"/>
</dbReference>
<evidence type="ECO:0000256" key="14">
    <source>
        <dbReference type="SAM" id="Phobius"/>
    </source>
</evidence>
<evidence type="ECO:0000313" key="18">
    <source>
        <dbReference type="Proteomes" id="UP000640489"/>
    </source>
</evidence>
<feature type="transmembrane region" description="Helical" evidence="14">
    <location>
        <begin position="201"/>
        <end position="220"/>
    </location>
</feature>
<evidence type="ECO:0000259" key="15">
    <source>
        <dbReference type="Pfam" id="PF07732"/>
    </source>
</evidence>
<gene>
    <name evidence="17" type="ORF">ISU07_05950</name>
</gene>
<organism evidence="17 18">
    <name type="scientific">Nocardioides islandensis</name>
    <dbReference type="NCBI Taxonomy" id="433663"/>
    <lineage>
        <taxon>Bacteria</taxon>
        <taxon>Bacillati</taxon>
        <taxon>Actinomycetota</taxon>
        <taxon>Actinomycetes</taxon>
        <taxon>Propionibacteriales</taxon>
        <taxon>Nocardioidaceae</taxon>
        <taxon>Nocardioides</taxon>
    </lineage>
</organism>
<evidence type="ECO:0000256" key="7">
    <source>
        <dbReference type="ARBA" id="ARBA00022723"/>
    </source>
</evidence>
<evidence type="ECO:0000259" key="16">
    <source>
        <dbReference type="Pfam" id="PF13473"/>
    </source>
</evidence>
<comment type="catalytic activity">
    <reaction evidence="11">
        <text>nitric oxide + Fe(III)-[cytochrome c] + H2O = Fe(II)-[cytochrome c] + nitrite + 2 H(+)</text>
        <dbReference type="Rhea" id="RHEA:15233"/>
        <dbReference type="Rhea" id="RHEA-COMP:10350"/>
        <dbReference type="Rhea" id="RHEA-COMP:14399"/>
        <dbReference type="ChEBI" id="CHEBI:15377"/>
        <dbReference type="ChEBI" id="CHEBI:15378"/>
        <dbReference type="ChEBI" id="CHEBI:16301"/>
        <dbReference type="ChEBI" id="CHEBI:16480"/>
        <dbReference type="ChEBI" id="CHEBI:29033"/>
        <dbReference type="ChEBI" id="CHEBI:29034"/>
        <dbReference type="EC" id="1.7.2.1"/>
    </reaction>
</comment>
<evidence type="ECO:0000256" key="5">
    <source>
        <dbReference type="ARBA" id="ARBA00011882"/>
    </source>
</evidence>
<evidence type="ECO:0000256" key="3">
    <source>
        <dbReference type="ARBA" id="ARBA00010609"/>
    </source>
</evidence>
<dbReference type="EMBL" id="JADKPN010000002">
    <property type="protein sequence ID" value="MBF4762663.1"/>
    <property type="molecule type" value="Genomic_DNA"/>
</dbReference>
<feature type="transmembrane region" description="Helical" evidence="14">
    <location>
        <begin position="371"/>
        <end position="389"/>
    </location>
</feature>
<comment type="similarity">
    <text evidence="3">Belongs to the multicopper oxidase family.</text>
</comment>
<feature type="transmembrane region" description="Helical" evidence="14">
    <location>
        <begin position="160"/>
        <end position="181"/>
    </location>
</feature>
<keyword evidence="8" id="KW-0677">Repeat</keyword>
<proteinExistence type="inferred from homology"/>
<feature type="transmembrane region" description="Helical" evidence="14">
    <location>
        <begin position="444"/>
        <end position="465"/>
    </location>
</feature>
<dbReference type="Proteomes" id="UP000640489">
    <property type="component" value="Unassembled WGS sequence"/>
</dbReference>
<dbReference type="SUPFAM" id="SSF49503">
    <property type="entry name" value="Cupredoxins"/>
    <property type="match status" value="3"/>
</dbReference>
<evidence type="ECO:0000256" key="8">
    <source>
        <dbReference type="ARBA" id="ARBA00022737"/>
    </source>
</evidence>
<feature type="binding site" description="type 1 copper site" evidence="12">
    <location>
        <position position="763"/>
    </location>
    <ligand>
        <name>Cu cation</name>
        <dbReference type="ChEBI" id="CHEBI:23378"/>
        <label>1</label>
    </ligand>
</feature>
<dbReference type="PRINTS" id="PR00695">
    <property type="entry name" value="CUNO2RDTASE"/>
</dbReference>
<keyword evidence="10 12" id="KW-0186">Copper</keyword>
<keyword evidence="14" id="KW-1133">Transmembrane helix</keyword>
<feature type="transmembrane region" description="Helical" evidence="14">
    <location>
        <begin position="327"/>
        <end position="350"/>
    </location>
</feature>